<dbReference type="GO" id="GO:0016020">
    <property type="term" value="C:membrane"/>
    <property type="evidence" value="ECO:0007669"/>
    <property type="project" value="UniProtKB-SubCell"/>
</dbReference>
<proteinExistence type="predicted"/>
<evidence type="ECO:0000256" key="2">
    <source>
        <dbReference type="ARBA" id="ARBA00022692"/>
    </source>
</evidence>
<evidence type="ECO:0000259" key="5">
    <source>
        <dbReference type="Pfam" id="PF06271"/>
    </source>
</evidence>
<protein>
    <submittedName>
        <fullName evidence="6">RDD family protein</fullName>
    </submittedName>
</protein>
<name>A0A7V5U1N3_9BACT</name>
<reference evidence="6" key="1">
    <citation type="journal article" date="2020" name="mSystems">
        <title>Genome- and Community-Level Interaction Insights into Carbon Utilization and Element Cycling Functions of Hydrothermarchaeota in Hydrothermal Sediment.</title>
        <authorList>
            <person name="Zhou Z."/>
            <person name="Liu Y."/>
            <person name="Xu W."/>
            <person name="Pan J."/>
            <person name="Luo Z.H."/>
            <person name="Li M."/>
        </authorList>
    </citation>
    <scope>NUCLEOTIDE SEQUENCE [LARGE SCALE GENOMIC DNA]</scope>
    <source>
        <strain evidence="6">HyVt-533</strain>
    </source>
</reference>
<comment type="subcellular location">
    <subcellularLocation>
        <location evidence="1">Membrane</location>
        <topology evidence="1">Multi-pass membrane protein</topology>
    </subcellularLocation>
</comment>
<accession>A0A7V5U1N3</accession>
<dbReference type="EMBL" id="DROK01000005">
    <property type="protein sequence ID" value="HHI96255.1"/>
    <property type="molecule type" value="Genomic_DNA"/>
</dbReference>
<feature type="domain" description="RDD" evidence="5">
    <location>
        <begin position="2"/>
        <end position="30"/>
    </location>
</feature>
<gene>
    <name evidence="6" type="ORF">ENJ96_00185</name>
</gene>
<evidence type="ECO:0000256" key="4">
    <source>
        <dbReference type="ARBA" id="ARBA00023136"/>
    </source>
</evidence>
<keyword evidence="4" id="KW-0472">Membrane</keyword>
<evidence type="ECO:0000256" key="3">
    <source>
        <dbReference type="ARBA" id="ARBA00022989"/>
    </source>
</evidence>
<keyword evidence="2" id="KW-0812">Transmembrane</keyword>
<feature type="non-terminal residue" evidence="6">
    <location>
        <position position="1"/>
    </location>
</feature>
<dbReference type="Proteomes" id="UP000886101">
    <property type="component" value="Unassembled WGS sequence"/>
</dbReference>
<evidence type="ECO:0000256" key="1">
    <source>
        <dbReference type="ARBA" id="ARBA00004141"/>
    </source>
</evidence>
<sequence>GKIISALLLGVGFLMVAFTRKKQGLHDIMARCLVVNK</sequence>
<dbReference type="Pfam" id="PF06271">
    <property type="entry name" value="RDD"/>
    <property type="match status" value="1"/>
</dbReference>
<evidence type="ECO:0000313" key="6">
    <source>
        <dbReference type="EMBL" id="HHI96255.1"/>
    </source>
</evidence>
<dbReference type="AlphaFoldDB" id="A0A7V5U1N3"/>
<comment type="caution">
    <text evidence="6">The sequence shown here is derived from an EMBL/GenBank/DDBJ whole genome shotgun (WGS) entry which is preliminary data.</text>
</comment>
<keyword evidence="3" id="KW-1133">Transmembrane helix</keyword>
<organism evidence="6">
    <name type="scientific">Thermodesulfatator atlanticus</name>
    <dbReference type="NCBI Taxonomy" id="501497"/>
    <lineage>
        <taxon>Bacteria</taxon>
        <taxon>Pseudomonadati</taxon>
        <taxon>Thermodesulfobacteriota</taxon>
        <taxon>Thermodesulfobacteria</taxon>
        <taxon>Thermodesulfobacteriales</taxon>
        <taxon>Thermodesulfatatoraceae</taxon>
        <taxon>Thermodesulfatator</taxon>
    </lineage>
</organism>
<dbReference type="InterPro" id="IPR010432">
    <property type="entry name" value="RDD"/>
</dbReference>